<gene>
    <name evidence="1" type="ORF">BGX16_1657</name>
</gene>
<organism evidence="1 2">
    <name type="scientific">Hallerella succinigenes</name>
    <dbReference type="NCBI Taxonomy" id="1896222"/>
    <lineage>
        <taxon>Bacteria</taxon>
        <taxon>Pseudomonadati</taxon>
        <taxon>Fibrobacterota</taxon>
        <taxon>Fibrobacteria</taxon>
        <taxon>Fibrobacterales</taxon>
        <taxon>Fibrobacteraceae</taxon>
        <taxon>Hallerella</taxon>
    </lineage>
</organism>
<dbReference type="RefSeq" id="WP_100425612.1">
    <property type="nucleotide sequence ID" value="NZ_PGEX01000001.1"/>
</dbReference>
<evidence type="ECO:0000313" key="1">
    <source>
        <dbReference type="EMBL" id="PJJ41669.1"/>
    </source>
</evidence>
<keyword evidence="2" id="KW-1185">Reference proteome</keyword>
<sequence>MILYHGSDKQIPTPEWGKGNPRNDYGQGFYCTESLELAKEWACQKNTDGYANQYELNTQGLDVLDLSQEPFNLLHWLTILMQNRVFSPKSPIGKQNLQFLTDRFHLDYQQYDIIRGYRANDSYFSFASDFLENIIPVQNLASSMKLGSLGLQTVLKSKKSFERLTFVKTIFSPKEKYYSKYKERDTAARKSYLEGLRKVSPSDAVYMIDLVRNPELLNDLAL</sequence>
<evidence type="ECO:0000313" key="2">
    <source>
        <dbReference type="Proteomes" id="UP000231134"/>
    </source>
</evidence>
<dbReference type="InterPro" id="IPR025051">
    <property type="entry name" value="DUF3990"/>
</dbReference>
<protein>
    <submittedName>
        <fullName evidence="1">Uncharacterized protein DUF3990</fullName>
    </submittedName>
</protein>
<comment type="caution">
    <text evidence="1">The sequence shown here is derived from an EMBL/GenBank/DDBJ whole genome shotgun (WGS) entry which is preliminary data.</text>
</comment>
<dbReference type="AlphaFoldDB" id="A0A2M9A7I3"/>
<accession>A0A2M9A7I3</accession>
<dbReference type="Proteomes" id="UP000231134">
    <property type="component" value="Unassembled WGS sequence"/>
</dbReference>
<reference evidence="1 2" key="1">
    <citation type="submission" date="2017-11" db="EMBL/GenBank/DDBJ databases">
        <title>Animal gut microbial communities from fecal samples from Wisconsin, USA.</title>
        <authorList>
            <person name="Neumann A."/>
        </authorList>
    </citation>
    <scope>NUCLEOTIDE SEQUENCE [LARGE SCALE GENOMIC DNA]</scope>
    <source>
        <strain evidence="1 2">UWS3</strain>
    </source>
</reference>
<dbReference type="OrthoDB" id="9813772at2"/>
<proteinExistence type="predicted"/>
<name>A0A2M9A7I3_9BACT</name>
<dbReference type="Pfam" id="PF13151">
    <property type="entry name" value="DUF3990"/>
    <property type="match status" value="1"/>
</dbReference>
<dbReference type="EMBL" id="PGEX01000001">
    <property type="protein sequence ID" value="PJJ41669.1"/>
    <property type="molecule type" value="Genomic_DNA"/>
</dbReference>